<feature type="region of interest" description="Disordered" evidence="1">
    <location>
        <begin position="516"/>
        <end position="567"/>
    </location>
</feature>
<feature type="compositionally biased region" description="Polar residues" evidence="1">
    <location>
        <begin position="40"/>
        <end position="55"/>
    </location>
</feature>
<feature type="domain" description="Tudor" evidence="2">
    <location>
        <begin position="1658"/>
        <end position="1717"/>
    </location>
</feature>
<dbReference type="PANTHER" id="PTHR22948">
    <property type="entry name" value="TUDOR DOMAIN CONTAINING PROTEIN"/>
    <property type="match status" value="1"/>
</dbReference>
<dbReference type="SUPFAM" id="SSF63748">
    <property type="entry name" value="Tudor/PWWP/MBT"/>
    <property type="match status" value="7"/>
</dbReference>
<feature type="region of interest" description="Disordered" evidence="1">
    <location>
        <begin position="1"/>
        <end position="129"/>
    </location>
</feature>
<dbReference type="EMBL" id="GFDL01012261">
    <property type="protein sequence ID" value="JAV22784.1"/>
    <property type="molecule type" value="Transcribed_RNA"/>
</dbReference>
<feature type="domain" description="Tudor" evidence="2">
    <location>
        <begin position="191"/>
        <end position="249"/>
    </location>
</feature>
<feature type="region of interest" description="Disordered" evidence="1">
    <location>
        <begin position="1788"/>
        <end position="1857"/>
    </location>
</feature>
<dbReference type="InterPro" id="IPR002999">
    <property type="entry name" value="Tudor"/>
</dbReference>
<feature type="compositionally biased region" description="Low complexity" evidence="1">
    <location>
        <begin position="63"/>
        <end position="73"/>
    </location>
</feature>
<sequence>MNSSRFQSAKNLQPARSLKTPVAPTSRNGGSFGATAGQLPLTSYQNAPPQQQQRHSNGGGSSNGSFGSTNGNGYRSPSGASNGFNGGYPGAAAMKNGHRRHDVLRSSHNSSFGSNASVGSSGSGSSSGKEIHTIATFRSTTLAVGSMHEVYVSYVENGPKLFTVQLRATENSLNQMMAALERVPLRNLTRKPTLGMACIARFSEDQVLYRALIMGINVDSCMVSYVDYGNSETVELKNIYEIPAEFLKHKVFSMRFTLSNVKTLEDTNADIAGIFSSLVMDKLLTMKIMPLEGPAFVQYCELYEQNENIFDKLLNLCKAKPLKYQLPLTLDRGHTCMIIIRYIESCKQFYIQPLDKVESFEQMMDQLVEFCRKSSPMNALKSGDPCAACLDEEECYRAEAVNVTASSVKVRLVDYGNTMTLKRNQIKRLSPAFVEKQPQVVECCLEGFQDTDDGLSTAQLEMLAENESGDRKQFKLIVSEVRNGVAIVNLYDEATSPVLNVAKRLLKLKNPSKFMKDQQAAQQKPQIAAPTKPAVQQTAPPSTNLKNPFHSTSVLSEVPNISQTTPPRMAESEVIDLTNDDQGAFVAQPIGHHSSGYDNQSVTTPSNYGGSSFRSGPARSDTSARSGRDSLNSSFGSAKKEQRFQRQEIPRFAKDRNQTPYYVEHDDRCADNSSSYEEPRGRGEKTVTGGQRASGSNRGSGSESGFNTQSAERANSSHDNSFKSSTASVETSEDFVEYGFALTEQVIPMNTKVEVKLVLWISPEEFYVRMKDEEVRFEEMMKQVQKFYKGRPAVGDVPPVGSAVVARYQKHNTLYRARVIKYNEVLAKFKVELLDNGSKVIVSNPELWKVDRRFTKLPKMAIQCSLANIKLNCDAKELQNKIDKYVSGEPIECIFLDKGEDSKYVCDVEVQGADLKMALLKDNLIAQILTDIDLNRLKGQTLKLKLVEMKGLDLFRIKILGNDAVLNCRLVEHRAYDQSIVDEILPKWLDQYLFGHVEDVSSDELLILTLLISPLSTQSPPTIVDMPVLQGKFNAFVTYVHEANCLYVQNSRWMPEIGKLLDDLFEYYEKSGEVITNLQMNELCASKSSDGNWYRAKIVSLQEIDNIEVQFVDYGNRESVRHEDLKVLEPQFREFSAFAHRVYLPMACLNEGEEDKLKLAIVELTGEYELELTVLDYRNDVWIVDITSNEYSIVQALKDKQLVKDLDHEEIVNRKSAVVAGEGMEVASNGADSDAKCDTGRLMAYVSHVDNPNQLFIQMNSDLEDIDTLQENLQIIAQAMPQLKDFSVNRYCIAPFSADELWYRARIIDSHDDLIIQFVDYGNSDVITSNKKTELKDINDSLMNFKNYAKQCSLLVSPAKGRKNWSEEATMILRDLQEVEVQILAESQGVNYITLKSGERDMAEELVTKQLAVKMEYVPSDQRCFTSHIESIREFYLQLERDINPLDVMTDYMARFEEFAVVDNPEVGGIYVAEFPDDGLWYRAKVMDKLPDKRYEVFFLDYGNTSEVSNVRELEKSVAELPPLCTKCTLRLPEGLKSWSEEAETKFREIAAMGETVFTVHLHTPGSIATVELLLDGSTINDQLKGLCEKGVANLMNASFILNEEKTLDDSAPLGGYVTISHINSPADFYIHFKNNAIKDMEELLNKATKCERLPENELCEGMYCLAYVATRDKYFRARVVHIVDGKSYRVQLVDYGTIAFATDLRKIPQEIENISLLAKKCCLEGYSPNDNVLEVVKQRFTALADQGRTQFCFEMVETDHEPNIIRLFTLEGRNVDDLLECSNANGDANDDDDVANNNNNNACKPPTKTVSIAPPPPAPADLVKTSSRAKPSRQAFFPPKKEPQVEQEENKQQNKN</sequence>
<dbReference type="Gene3D" id="2.30.30.140">
    <property type="match status" value="7"/>
</dbReference>
<feature type="compositionally biased region" description="Polar residues" evidence="1">
    <location>
        <begin position="535"/>
        <end position="566"/>
    </location>
</feature>
<feature type="region of interest" description="Disordered" evidence="1">
    <location>
        <begin position="587"/>
        <end position="726"/>
    </location>
</feature>
<name>A0A1Q3F5E4_CULTA</name>
<feature type="compositionally biased region" description="Polar residues" evidence="1">
    <location>
        <begin position="596"/>
        <end position="636"/>
    </location>
</feature>
<dbReference type="SMART" id="SM00333">
    <property type="entry name" value="TUDOR"/>
    <property type="match status" value="7"/>
</dbReference>
<dbReference type="Gene3D" id="2.40.50.90">
    <property type="match status" value="4"/>
</dbReference>
<dbReference type="GO" id="GO:0005737">
    <property type="term" value="C:cytoplasm"/>
    <property type="evidence" value="ECO:0007669"/>
    <property type="project" value="UniProtKB-ARBA"/>
</dbReference>
<proteinExistence type="predicted"/>
<organism evidence="3">
    <name type="scientific">Culex tarsalis</name>
    <name type="common">Encephalitis mosquito</name>
    <dbReference type="NCBI Taxonomy" id="7177"/>
    <lineage>
        <taxon>Eukaryota</taxon>
        <taxon>Metazoa</taxon>
        <taxon>Ecdysozoa</taxon>
        <taxon>Arthropoda</taxon>
        <taxon>Hexapoda</taxon>
        <taxon>Insecta</taxon>
        <taxon>Pterygota</taxon>
        <taxon>Neoptera</taxon>
        <taxon>Endopterygota</taxon>
        <taxon>Diptera</taxon>
        <taxon>Nematocera</taxon>
        <taxon>Culicoidea</taxon>
        <taxon>Culicidae</taxon>
        <taxon>Culicinae</taxon>
        <taxon>Culicini</taxon>
        <taxon>Culex</taxon>
        <taxon>Culex</taxon>
    </lineage>
</organism>
<feature type="compositionally biased region" description="Low complexity" evidence="1">
    <location>
        <begin position="106"/>
        <end position="128"/>
    </location>
</feature>
<dbReference type="FunFam" id="2.30.30.140:FF:000018">
    <property type="entry name" value="Serine/threonine-protein kinase 31"/>
    <property type="match status" value="2"/>
</dbReference>
<feature type="domain" description="Tudor" evidence="2">
    <location>
        <begin position="1285"/>
        <end position="1342"/>
    </location>
</feature>
<dbReference type="Pfam" id="PF00567">
    <property type="entry name" value="TUDOR"/>
    <property type="match status" value="7"/>
</dbReference>
<feature type="domain" description="Tudor" evidence="2">
    <location>
        <begin position="1077"/>
        <end position="1135"/>
    </location>
</feature>
<dbReference type="PROSITE" id="PS50304">
    <property type="entry name" value="TUDOR"/>
    <property type="match status" value="7"/>
</dbReference>
<evidence type="ECO:0000313" key="3">
    <source>
        <dbReference type="EMBL" id="JAV22784.1"/>
    </source>
</evidence>
<feature type="compositionally biased region" description="Low complexity" evidence="1">
    <location>
        <begin position="689"/>
        <end position="705"/>
    </location>
</feature>
<dbReference type="InterPro" id="IPR035437">
    <property type="entry name" value="SNase_OB-fold_sf"/>
</dbReference>
<evidence type="ECO:0000256" key="1">
    <source>
        <dbReference type="SAM" id="MobiDB-lite"/>
    </source>
</evidence>
<feature type="compositionally biased region" description="Polar residues" evidence="1">
    <location>
        <begin position="706"/>
        <end position="726"/>
    </location>
</feature>
<dbReference type="PANTHER" id="PTHR22948:SF72">
    <property type="entry name" value="TUDOR DOMAIN-CONTAINING PROTEIN"/>
    <property type="match status" value="1"/>
</dbReference>
<reference evidence="3" key="1">
    <citation type="submission" date="2017-01" db="EMBL/GenBank/DDBJ databases">
        <title>A deep insight into the sialotranscriptome of adult male and female Cluex tarsalis mosquitoes.</title>
        <authorList>
            <person name="Ribeiro J.M."/>
            <person name="Moreira F."/>
            <person name="Bernard K.A."/>
            <person name="Calvo E."/>
        </authorList>
    </citation>
    <scope>NUCLEOTIDE SEQUENCE</scope>
    <source>
        <strain evidence="3">Kern County</strain>
        <tissue evidence="3">Salivary glands</tissue>
    </source>
</reference>
<dbReference type="InterPro" id="IPR050621">
    <property type="entry name" value="Tudor_domain_containing"/>
</dbReference>
<feature type="domain" description="Tudor" evidence="2">
    <location>
        <begin position="797"/>
        <end position="857"/>
    </location>
</feature>
<feature type="compositionally biased region" description="Basic and acidic residues" evidence="1">
    <location>
        <begin position="1840"/>
        <end position="1857"/>
    </location>
</feature>
<feature type="compositionally biased region" description="Low complexity" evidence="1">
    <location>
        <begin position="517"/>
        <end position="534"/>
    </location>
</feature>
<feature type="compositionally biased region" description="Basic and acidic residues" evidence="1">
    <location>
        <begin position="638"/>
        <end position="670"/>
    </location>
</feature>
<feature type="domain" description="Tudor" evidence="2">
    <location>
        <begin position="1464"/>
        <end position="1523"/>
    </location>
</feature>
<accession>A0A1Q3F5E4</accession>
<feature type="domain" description="Tudor" evidence="2">
    <location>
        <begin position="379"/>
        <end position="436"/>
    </location>
</feature>
<evidence type="ECO:0000259" key="2">
    <source>
        <dbReference type="PROSITE" id="PS50304"/>
    </source>
</evidence>
<protein>
    <submittedName>
        <fullName evidence="3">Putative maternal tudor protein</fullName>
    </submittedName>
</protein>
<dbReference type="CDD" id="cd20379">
    <property type="entry name" value="Tudor_dTUD-like"/>
    <property type="match status" value="1"/>
</dbReference>
<feature type="compositionally biased region" description="Polar residues" evidence="1">
    <location>
        <begin position="1"/>
        <end position="11"/>
    </location>
</feature>